<comment type="subcellular location">
    <subcellularLocation>
        <location evidence="1">Nucleus</location>
    </subcellularLocation>
</comment>
<evidence type="ECO:0000256" key="3">
    <source>
        <dbReference type="ARBA" id="ARBA00022821"/>
    </source>
</evidence>
<keyword evidence="11" id="KW-1185">Reference proteome</keyword>
<reference evidence="10 11" key="1">
    <citation type="submission" date="2017-07" db="EMBL/GenBank/DDBJ databases">
        <title>An improved, manually edited Actinidia chinensis var. chinensis (kiwifruit) genome highlights the challenges associated with draft genomes and gene prediction in plants.</title>
        <authorList>
            <person name="Pilkington S."/>
            <person name="Crowhurst R."/>
            <person name="Hilario E."/>
            <person name="Nardozza S."/>
            <person name="Fraser L."/>
            <person name="Peng Y."/>
            <person name="Gunaseelan K."/>
            <person name="Simpson R."/>
            <person name="Tahir J."/>
            <person name="Deroles S."/>
            <person name="Templeton K."/>
            <person name="Luo Z."/>
            <person name="Davy M."/>
            <person name="Cheng C."/>
            <person name="Mcneilage M."/>
            <person name="Scaglione D."/>
            <person name="Liu Y."/>
            <person name="Zhang Q."/>
            <person name="Datson P."/>
            <person name="De Silva N."/>
            <person name="Gardiner S."/>
            <person name="Bassett H."/>
            <person name="Chagne D."/>
            <person name="Mccallum J."/>
            <person name="Dzierzon H."/>
            <person name="Deng C."/>
            <person name="Wang Y.-Y."/>
            <person name="Barron N."/>
            <person name="Manako K."/>
            <person name="Bowen J."/>
            <person name="Foster T."/>
            <person name="Erridge Z."/>
            <person name="Tiffin H."/>
            <person name="Waite C."/>
            <person name="Davies K."/>
            <person name="Grierson E."/>
            <person name="Laing W."/>
            <person name="Kirk R."/>
            <person name="Chen X."/>
            <person name="Wood M."/>
            <person name="Montefiori M."/>
            <person name="Brummell D."/>
            <person name="Schwinn K."/>
            <person name="Catanach A."/>
            <person name="Fullerton C."/>
            <person name="Li D."/>
            <person name="Meiyalaghan S."/>
            <person name="Nieuwenhuizen N."/>
            <person name="Read N."/>
            <person name="Prakash R."/>
            <person name="Hunter D."/>
            <person name="Zhang H."/>
            <person name="Mckenzie M."/>
            <person name="Knabel M."/>
            <person name="Harris A."/>
            <person name="Allan A."/>
            <person name="Chen A."/>
            <person name="Janssen B."/>
            <person name="Plunkett B."/>
            <person name="Dwamena C."/>
            <person name="Voogd C."/>
            <person name="Leif D."/>
            <person name="Lafferty D."/>
            <person name="Souleyre E."/>
            <person name="Varkonyi-Gasic E."/>
            <person name="Gambi F."/>
            <person name="Hanley J."/>
            <person name="Yao J.-L."/>
            <person name="Cheung J."/>
            <person name="David K."/>
            <person name="Warren B."/>
            <person name="Marsh K."/>
            <person name="Snowden K."/>
            <person name="Lin-Wang K."/>
            <person name="Brian L."/>
            <person name="Martinez-Sanchez M."/>
            <person name="Wang M."/>
            <person name="Ileperuma N."/>
            <person name="Macnee N."/>
            <person name="Campin R."/>
            <person name="Mcatee P."/>
            <person name="Drummond R."/>
            <person name="Espley R."/>
            <person name="Ireland H."/>
            <person name="Wu R."/>
            <person name="Atkinson R."/>
            <person name="Karunairetnam S."/>
            <person name="Bulley S."/>
            <person name="Chunkath S."/>
            <person name="Hanley Z."/>
            <person name="Storey R."/>
            <person name="Thrimawithana A."/>
            <person name="Thomson S."/>
            <person name="David C."/>
            <person name="Testolin R."/>
        </authorList>
    </citation>
    <scope>NUCLEOTIDE SEQUENCE [LARGE SCALE GENOMIC DNA]</scope>
    <source>
        <strain evidence="11">cv. Red5</strain>
        <tissue evidence="10">Young leaf</tissue>
    </source>
</reference>
<dbReference type="PROSITE" id="PS51032">
    <property type="entry name" value="AP2_ERF"/>
    <property type="match status" value="1"/>
</dbReference>
<feature type="domain" description="AP2/ERF" evidence="9">
    <location>
        <begin position="27"/>
        <end position="84"/>
    </location>
</feature>
<dbReference type="EMBL" id="NKQK01000004">
    <property type="protein sequence ID" value="PSS31851.1"/>
    <property type="molecule type" value="Genomic_DNA"/>
</dbReference>
<dbReference type="Gramene" id="PSS31851">
    <property type="protein sequence ID" value="PSS31851"/>
    <property type="gene ID" value="CEY00_Acc05146"/>
</dbReference>
<dbReference type="PRINTS" id="PR00367">
    <property type="entry name" value="ETHRSPELEMNT"/>
</dbReference>
<evidence type="ECO:0000256" key="7">
    <source>
        <dbReference type="ARBA" id="ARBA00023242"/>
    </source>
</evidence>
<keyword evidence="5" id="KW-0238">DNA-binding</keyword>
<dbReference type="Proteomes" id="UP000241394">
    <property type="component" value="Chromosome LG4"/>
</dbReference>
<dbReference type="OrthoDB" id="780830at2759"/>
<reference evidence="11" key="2">
    <citation type="journal article" date="2018" name="BMC Genomics">
        <title>A manually annotated Actinidia chinensis var. chinensis (kiwifruit) genome highlights the challenges associated with draft genomes and gene prediction in plants.</title>
        <authorList>
            <person name="Pilkington S.M."/>
            <person name="Crowhurst R."/>
            <person name="Hilario E."/>
            <person name="Nardozza S."/>
            <person name="Fraser L."/>
            <person name="Peng Y."/>
            <person name="Gunaseelan K."/>
            <person name="Simpson R."/>
            <person name="Tahir J."/>
            <person name="Deroles S.C."/>
            <person name="Templeton K."/>
            <person name="Luo Z."/>
            <person name="Davy M."/>
            <person name="Cheng C."/>
            <person name="McNeilage M."/>
            <person name="Scaglione D."/>
            <person name="Liu Y."/>
            <person name="Zhang Q."/>
            <person name="Datson P."/>
            <person name="De Silva N."/>
            <person name="Gardiner S.E."/>
            <person name="Bassett H."/>
            <person name="Chagne D."/>
            <person name="McCallum J."/>
            <person name="Dzierzon H."/>
            <person name="Deng C."/>
            <person name="Wang Y.Y."/>
            <person name="Barron L."/>
            <person name="Manako K."/>
            <person name="Bowen J."/>
            <person name="Foster T.M."/>
            <person name="Erridge Z.A."/>
            <person name="Tiffin H."/>
            <person name="Waite C.N."/>
            <person name="Davies K.M."/>
            <person name="Grierson E.P."/>
            <person name="Laing W.A."/>
            <person name="Kirk R."/>
            <person name="Chen X."/>
            <person name="Wood M."/>
            <person name="Montefiori M."/>
            <person name="Brummell D.A."/>
            <person name="Schwinn K.E."/>
            <person name="Catanach A."/>
            <person name="Fullerton C."/>
            <person name="Li D."/>
            <person name="Meiyalaghan S."/>
            <person name="Nieuwenhuizen N."/>
            <person name="Read N."/>
            <person name="Prakash R."/>
            <person name="Hunter D."/>
            <person name="Zhang H."/>
            <person name="McKenzie M."/>
            <person name="Knabel M."/>
            <person name="Harris A."/>
            <person name="Allan A.C."/>
            <person name="Gleave A."/>
            <person name="Chen A."/>
            <person name="Janssen B.J."/>
            <person name="Plunkett B."/>
            <person name="Ampomah-Dwamena C."/>
            <person name="Voogd C."/>
            <person name="Leif D."/>
            <person name="Lafferty D."/>
            <person name="Souleyre E.J.F."/>
            <person name="Varkonyi-Gasic E."/>
            <person name="Gambi F."/>
            <person name="Hanley J."/>
            <person name="Yao J.L."/>
            <person name="Cheung J."/>
            <person name="David K.M."/>
            <person name="Warren B."/>
            <person name="Marsh K."/>
            <person name="Snowden K.C."/>
            <person name="Lin-Wang K."/>
            <person name="Brian L."/>
            <person name="Martinez-Sanchez M."/>
            <person name="Wang M."/>
            <person name="Ileperuma N."/>
            <person name="Macnee N."/>
            <person name="Campin R."/>
            <person name="McAtee P."/>
            <person name="Drummond R.S.M."/>
            <person name="Espley R.V."/>
            <person name="Ireland H.S."/>
            <person name="Wu R."/>
            <person name="Atkinson R.G."/>
            <person name="Karunairetnam S."/>
            <person name="Bulley S."/>
            <person name="Chunkath S."/>
            <person name="Hanley Z."/>
            <person name="Storey R."/>
            <person name="Thrimawithana A.H."/>
            <person name="Thomson S."/>
            <person name="David C."/>
            <person name="Testolin R."/>
            <person name="Huang H."/>
            <person name="Hellens R.P."/>
            <person name="Schaffer R.J."/>
        </authorList>
    </citation>
    <scope>NUCLEOTIDE SEQUENCE [LARGE SCALE GENOMIC DNA]</scope>
    <source>
        <strain evidence="11">cv. Red5</strain>
    </source>
</reference>
<dbReference type="SUPFAM" id="SSF54171">
    <property type="entry name" value="DNA-binding domain"/>
    <property type="match status" value="1"/>
</dbReference>
<keyword evidence="6" id="KW-0804">Transcription</keyword>
<evidence type="ECO:0000256" key="1">
    <source>
        <dbReference type="ARBA" id="ARBA00004123"/>
    </source>
</evidence>
<dbReference type="FunCoup" id="A0A2R6RPA8">
    <property type="interactions" value="19"/>
</dbReference>
<evidence type="ECO:0000259" key="9">
    <source>
        <dbReference type="PROSITE" id="PS51032"/>
    </source>
</evidence>
<dbReference type="InterPro" id="IPR001471">
    <property type="entry name" value="AP2/ERF_dom"/>
</dbReference>
<dbReference type="STRING" id="1590841.A0A2R6RPA8"/>
<sequence length="308" mass="34188">MNLSTNSSKSKNKQTQQQEEKAGRSNRFLGVRRRPWGRYAAEIRDPSTKERHWLGTFDTAEEAAVAYDRAARSMKGSRARTNFVYSDMPPGSSVTSIISPDDHHHPPPSHHDHPNPNHYFSSASLHFHHVPPHRPPPLSQPGDTISSHELFVSHNTTRTTSTEFPCHFYPDGFSGNTWATSSVIENGGCRQFYNDGSDLLPLPPQVSCWEDIGDLDYAGRTSTRGDGGVWTDTPTLHENQNTTFITTPTVQFGPDESGSYPGFDSTKYLHSPLFGQMPPVSDSDIAFEHLDLGGSSTTFFYGVHRASP</sequence>
<comment type="caution">
    <text evidence="10">The sequence shown here is derived from an EMBL/GenBank/DDBJ whole genome shotgun (WGS) entry which is preliminary data.</text>
</comment>
<feature type="compositionally biased region" description="Low complexity" evidence="8">
    <location>
        <begin position="1"/>
        <end position="17"/>
    </location>
</feature>
<dbReference type="InterPro" id="IPR016177">
    <property type="entry name" value="DNA-bd_dom_sf"/>
</dbReference>
<keyword evidence="3" id="KW-0611">Plant defense</keyword>
<dbReference type="InterPro" id="IPR036955">
    <property type="entry name" value="AP2/ERF_dom_sf"/>
</dbReference>
<dbReference type="AlphaFoldDB" id="A0A2R6RPA8"/>
<dbReference type="GO" id="GO:0003700">
    <property type="term" value="F:DNA-binding transcription factor activity"/>
    <property type="evidence" value="ECO:0007669"/>
    <property type="project" value="InterPro"/>
</dbReference>
<dbReference type="FunFam" id="3.30.730.10:FF:000001">
    <property type="entry name" value="Ethylene-responsive transcription factor 2"/>
    <property type="match status" value="1"/>
</dbReference>
<keyword evidence="4" id="KW-0805">Transcription regulation</keyword>
<dbReference type="GO" id="GO:0006952">
    <property type="term" value="P:defense response"/>
    <property type="evidence" value="ECO:0007669"/>
    <property type="project" value="UniProtKB-KW"/>
</dbReference>
<gene>
    <name evidence="10" type="ORF">CEY00_Acc05146</name>
</gene>
<dbReference type="Pfam" id="PF00847">
    <property type="entry name" value="AP2"/>
    <property type="match status" value="1"/>
</dbReference>
<keyword evidence="2" id="KW-0936">Ethylene signaling pathway</keyword>
<dbReference type="SMART" id="SM00380">
    <property type="entry name" value="AP2"/>
    <property type="match status" value="1"/>
</dbReference>
<keyword evidence="7" id="KW-0539">Nucleus</keyword>
<dbReference type="Gene3D" id="3.30.730.10">
    <property type="entry name" value="AP2/ERF domain"/>
    <property type="match status" value="1"/>
</dbReference>
<feature type="compositionally biased region" description="Basic and acidic residues" evidence="8">
    <location>
        <begin position="100"/>
        <end position="115"/>
    </location>
</feature>
<dbReference type="OMA" id="DQLFFTQ"/>
<dbReference type="GO" id="GO:0005634">
    <property type="term" value="C:nucleus"/>
    <property type="evidence" value="ECO:0007669"/>
    <property type="project" value="UniProtKB-SubCell"/>
</dbReference>
<evidence type="ECO:0000256" key="6">
    <source>
        <dbReference type="ARBA" id="ARBA00023163"/>
    </source>
</evidence>
<evidence type="ECO:0000256" key="2">
    <source>
        <dbReference type="ARBA" id="ARBA00022745"/>
    </source>
</evidence>
<evidence type="ECO:0000313" key="11">
    <source>
        <dbReference type="Proteomes" id="UP000241394"/>
    </source>
</evidence>
<dbReference type="InParanoid" id="A0A2R6RPA8"/>
<dbReference type="PANTHER" id="PTHR31677">
    <property type="entry name" value="AP2 DOMAIN CLASS TRANSCRIPTION FACTOR"/>
    <property type="match status" value="1"/>
</dbReference>
<feature type="region of interest" description="Disordered" evidence="8">
    <location>
        <begin position="95"/>
        <end position="118"/>
    </location>
</feature>
<evidence type="ECO:0000256" key="4">
    <source>
        <dbReference type="ARBA" id="ARBA00023015"/>
    </source>
</evidence>
<dbReference type="GO" id="GO:0003677">
    <property type="term" value="F:DNA binding"/>
    <property type="evidence" value="ECO:0007669"/>
    <property type="project" value="UniProtKB-KW"/>
</dbReference>
<dbReference type="PANTHER" id="PTHR31677:SF118">
    <property type="entry name" value="OS04G0399800 PROTEIN"/>
    <property type="match status" value="1"/>
</dbReference>
<dbReference type="CDD" id="cd00018">
    <property type="entry name" value="AP2"/>
    <property type="match status" value="1"/>
</dbReference>
<protein>
    <submittedName>
        <fullName evidence="10">Ethylene-responsive transcription factor LEP like</fullName>
    </submittedName>
</protein>
<organism evidence="10 11">
    <name type="scientific">Actinidia chinensis var. chinensis</name>
    <name type="common">Chinese soft-hair kiwi</name>
    <dbReference type="NCBI Taxonomy" id="1590841"/>
    <lineage>
        <taxon>Eukaryota</taxon>
        <taxon>Viridiplantae</taxon>
        <taxon>Streptophyta</taxon>
        <taxon>Embryophyta</taxon>
        <taxon>Tracheophyta</taxon>
        <taxon>Spermatophyta</taxon>
        <taxon>Magnoliopsida</taxon>
        <taxon>eudicotyledons</taxon>
        <taxon>Gunneridae</taxon>
        <taxon>Pentapetalae</taxon>
        <taxon>asterids</taxon>
        <taxon>Ericales</taxon>
        <taxon>Actinidiaceae</taxon>
        <taxon>Actinidia</taxon>
    </lineage>
</organism>
<dbReference type="GO" id="GO:0009873">
    <property type="term" value="P:ethylene-activated signaling pathway"/>
    <property type="evidence" value="ECO:0007669"/>
    <property type="project" value="UniProtKB-KW"/>
</dbReference>
<feature type="region of interest" description="Disordered" evidence="8">
    <location>
        <begin position="1"/>
        <end position="31"/>
    </location>
</feature>
<evidence type="ECO:0000256" key="8">
    <source>
        <dbReference type="SAM" id="MobiDB-lite"/>
    </source>
</evidence>
<name>A0A2R6RPA8_ACTCC</name>
<proteinExistence type="predicted"/>
<evidence type="ECO:0000256" key="5">
    <source>
        <dbReference type="ARBA" id="ARBA00023125"/>
    </source>
</evidence>
<accession>A0A2R6RPA8</accession>
<evidence type="ECO:0000313" key="10">
    <source>
        <dbReference type="EMBL" id="PSS31851.1"/>
    </source>
</evidence>